<evidence type="ECO:0000256" key="7">
    <source>
        <dbReference type="ARBA" id="ARBA00022912"/>
    </source>
</evidence>
<dbReference type="FunFam" id="2.60.40.10:FF:001177">
    <property type="entry name" value="Receptor-type tyrosine-protein phosphatase beta"/>
    <property type="match status" value="1"/>
</dbReference>
<gene>
    <name evidence="17" type="primary">Dana\GF20352</name>
    <name evidence="17" type="synonym">dana_GLEANR_2763</name>
    <name evidence="17" type="ORF">GF20352</name>
</gene>
<evidence type="ECO:0000259" key="16">
    <source>
        <dbReference type="PROSITE" id="PS50853"/>
    </source>
</evidence>
<feature type="transmembrane region" description="Helical" evidence="13">
    <location>
        <begin position="1257"/>
        <end position="1278"/>
    </location>
</feature>
<keyword evidence="6 17" id="KW-0378">Hydrolase</keyword>
<comment type="catalytic activity">
    <reaction evidence="11">
        <text>O-phospho-L-tyrosyl-[protein] + H2O = L-tyrosyl-[protein] + phosphate</text>
        <dbReference type="Rhea" id="RHEA:10684"/>
        <dbReference type="Rhea" id="RHEA-COMP:10136"/>
        <dbReference type="Rhea" id="RHEA-COMP:20101"/>
        <dbReference type="ChEBI" id="CHEBI:15377"/>
        <dbReference type="ChEBI" id="CHEBI:43474"/>
        <dbReference type="ChEBI" id="CHEBI:46858"/>
        <dbReference type="ChEBI" id="CHEBI:61978"/>
        <dbReference type="EC" id="3.1.3.48"/>
    </reaction>
</comment>
<evidence type="ECO:0000256" key="2">
    <source>
        <dbReference type="ARBA" id="ARBA00013064"/>
    </source>
</evidence>
<keyword evidence="4" id="KW-0732">Signal</keyword>
<dbReference type="FunFam" id="2.60.40.10:FF:001334">
    <property type="entry name" value="tyrosine-protein phosphatase 10D isoform X3"/>
    <property type="match status" value="1"/>
</dbReference>
<dbReference type="SMART" id="SM00194">
    <property type="entry name" value="PTPc"/>
    <property type="match status" value="1"/>
</dbReference>
<evidence type="ECO:0000259" key="14">
    <source>
        <dbReference type="PROSITE" id="PS50055"/>
    </source>
</evidence>
<dbReference type="InterPro" id="IPR003961">
    <property type="entry name" value="FN3_dom"/>
</dbReference>
<dbReference type="GO" id="GO:0048666">
    <property type="term" value="P:neuron development"/>
    <property type="evidence" value="ECO:0007669"/>
    <property type="project" value="UniProtKB-ARBA"/>
</dbReference>
<dbReference type="FunFam" id="2.60.40.10:FF:000823">
    <property type="entry name" value="Tyrosine-protein phosphatase 10D"/>
    <property type="match status" value="1"/>
</dbReference>
<dbReference type="PRINTS" id="PR00700">
    <property type="entry name" value="PRTYPHPHTASE"/>
</dbReference>
<name>A0A0P8YKK4_DROAN</name>
<dbReference type="PROSITE" id="PS00383">
    <property type="entry name" value="TYR_PHOSPHATASE_1"/>
    <property type="match status" value="1"/>
</dbReference>
<dbReference type="SMART" id="SM00060">
    <property type="entry name" value="FN3"/>
    <property type="match status" value="11"/>
</dbReference>
<dbReference type="Pfam" id="PF18861">
    <property type="entry name" value="PTP_tm"/>
    <property type="match status" value="1"/>
</dbReference>
<dbReference type="SUPFAM" id="SSF49265">
    <property type="entry name" value="Fibronectin type III"/>
    <property type="match status" value="7"/>
</dbReference>
<dbReference type="CDD" id="cd00063">
    <property type="entry name" value="FN3"/>
    <property type="match status" value="10"/>
</dbReference>
<evidence type="ECO:0000256" key="13">
    <source>
        <dbReference type="SAM" id="Phobius"/>
    </source>
</evidence>
<protein>
    <recommendedName>
        <fullName evidence="2">protein-tyrosine-phosphatase</fullName>
        <ecNumber evidence="2">3.1.3.48</ecNumber>
    </recommendedName>
</protein>
<feature type="domain" description="Fibronectin type-III" evidence="16">
    <location>
        <begin position="527"/>
        <end position="617"/>
    </location>
</feature>
<comment type="subcellular location">
    <subcellularLocation>
        <location evidence="1">Membrane</location>
        <topology evidence="1">Single-pass type I membrane protein</topology>
    </subcellularLocation>
</comment>
<dbReference type="PROSITE" id="PS50853">
    <property type="entry name" value="FN3"/>
    <property type="match status" value="6"/>
</dbReference>
<dbReference type="SUPFAM" id="SSF52799">
    <property type="entry name" value="(Phosphotyrosine protein) phosphatases II"/>
    <property type="match status" value="1"/>
</dbReference>
<reference evidence="17 18" key="1">
    <citation type="journal article" date="2007" name="Nature">
        <title>Evolution of genes and genomes on the Drosophila phylogeny.</title>
        <authorList>
            <consortium name="Drosophila 12 Genomes Consortium"/>
            <person name="Clark A.G."/>
            <person name="Eisen M.B."/>
            <person name="Smith D.R."/>
            <person name="Bergman C.M."/>
            <person name="Oliver B."/>
            <person name="Markow T.A."/>
            <person name="Kaufman T.C."/>
            <person name="Kellis M."/>
            <person name="Gelbart W."/>
            <person name="Iyer V.N."/>
            <person name="Pollard D.A."/>
            <person name="Sackton T.B."/>
            <person name="Larracuente A.M."/>
            <person name="Singh N.D."/>
            <person name="Abad J.P."/>
            <person name="Abt D.N."/>
            <person name="Adryan B."/>
            <person name="Aguade M."/>
            <person name="Akashi H."/>
            <person name="Anderson W.W."/>
            <person name="Aquadro C.F."/>
            <person name="Ardell D.H."/>
            <person name="Arguello R."/>
            <person name="Artieri C.G."/>
            <person name="Barbash D.A."/>
            <person name="Barker D."/>
            <person name="Barsanti P."/>
            <person name="Batterham P."/>
            <person name="Batzoglou S."/>
            <person name="Begun D."/>
            <person name="Bhutkar A."/>
            <person name="Blanco E."/>
            <person name="Bosak S.A."/>
            <person name="Bradley R.K."/>
            <person name="Brand A.D."/>
            <person name="Brent M.R."/>
            <person name="Brooks A.N."/>
            <person name="Brown R.H."/>
            <person name="Butlin R.K."/>
            <person name="Caggese C."/>
            <person name="Calvi B.R."/>
            <person name="Bernardo de Carvalho A."/>
            <person name="Caspi A."/>
            <person name="Castrezana S."/>
            <person name="Celniker S.E."/>
            <person name="Chang J.L."/>
            <person name="Chapple C."/>
            <person name="Chatterji S."/>
            <person name="Chinwalla A."/>
            <person name="Civetta A."/>
            <person name="Clifton S.W."/>
            <person name="Comeron J.M."/>
            <person name="Costello J.C."/>
            <person name="Coyne J.A."/>
            <person name="Daub J."/>
            <person name="David R.G."/>
            <person name="Delcher A.L."/>
            <person name="Delehaunty K."/>
            <person name="Do C.B."/>
            <person name="Ebling H."/>
            <person name="Edwards K."/>
            <person name="Eickbush T."/>
            <person name="Evans J.D."/>
            <person name="Filipski A."/>
            <person name="Findeiss S."/>
            <person name="Freyhult E."/>
            <person name="Fulton L."/>
            <person name="Fulton R."/>
            <person name="Garcia A.C."/>
            <person name="Gardiner A."/>
            <person name="Garfield D.A."/>
            <person name="Garvin B.E."/>
            <person name="Gibson G."/>
            <person name="Gilbert D."/>
            <person name="Gnerre S."/>
            <person name="Godfrey J."/>
            <person name="Good R."/>
            <person name="Gotea V."/>
            <person name="Gravely B."/>
            <person name="Greenberg A.J."/>
            <person name="Griffiths-Jones S."/>
            <person name="Gross S."/>
            <person name="Guigo R."/>
            <person name="Gustafson E.A."/>
            <person name="Haerty W."/>
            <person name="Hahn M.W."/>
            <person name="Halligan D.L."/>
            <person name="Halpern A.L."/>
            <person name="Halter G.M."/>
            <person name="Han M.V."/>
            <person name="Heger A."/>
            <person name="Hillier L."/>
            <person name="Hinrichs A.S."/>
            <person name="Holmes I."/>
            <person name="Hoskins R.A."/>
            <person name="Hubisz M.J."/>
            <person name="Hultmark D."/>
            <person name="Huntley M.A."/>
            <person name="Jaffe D.B."/>
            <person name="Jagadeeshan S."/>
            <person name="Jeck W.R."/>
            <person name="Johnson J."/>
            <person name="Jones C.D."/>
            <person name="Jordan W.C."/>
            <person name="Karpen G.H."/>
            <person name="Kataoka E."/>
            <person name="Keightley P.D."/>
            <person name="Kheradpour P."/>
            <person name="Kirkness E.F."/>
            <person name="Koerich L.B."/>
            <person name="Kristiansen K."/>
            <person name="Kudrna D."/>
            <person name="Kulathinal R.J."/>
            <person name="Kumar S."/>
            <person name="Kwok R."/>
            <person name="Lander E."/>
            <person name="Langley C.H."/>
            <person name="Lapoint R."/>
            <person name="Lazzaro B.P."/>
            <person name="Lee S.J."/>
            <person name="Levesque L."/>
            <person name="Li R."/>
            <person name="Lin C.F."/>
            <person name="Lin M.F."/>
            <person name="Lindblad-Toh K."/>
            <person name="Llopart A."/>
            <person name="Long M."/>
            <person name="Low L."/>
            <person name="Lozovsky E."/>
            <person name="Lu J."/>
            <person name="Luo M."/>
            <person name="Machado C.A."/>
            <person name="Makalowski W."/>
            <person name="Marzo M."/>
            <person name="Matsuda M."/>
            <person name="Matzkin L."/>
            <person name="McAllister B."/>
            <person name="McBride C.S."/>
            <person name="McKernan B."/>
            <person name="McKernan K."/>
            <person name="Mendez-Lago M."/>
            <person name="Minx P."/>
            <person name="Mollenhauer M.U."/>
            <person name="Montooth K."/>
            <person name="Mount S.M."/>
            <person name="Mu X."/>
            <person name="Myers E."/>
            <person name="Negre B."/>
            <person name="Newfeld S."/>
            <person name="Nielsen R."/>
            <person name="Noor M.A."/>
            <person name="O'Grady P."/>
            <person name="Pachter L."/>
            <person name="Papaceit M."/>
            <person name="Parisi M.J."/>
            <person name="Parisi M."/>
            <person name="Parts L."/>
            <person name="Pedersen J.S."/>
            <person name="Pesole G."/>
            <person name="Phillippy A.M."/>
            <person name="Ponting C.P."/>
            <person name="Pop M."/>
            <person name="Porcelli D."/>
            <person name="Powell J.R."/>
            <person name="Prohaska S."/>
            <person name="Pruitt K."/>
            <person name="Puig M."/>
            <person name="Quesneville H."/>
            <person name="Ram K.R."/>
            <person name="Rand D."/>
            <person name="Rasmussen M.D."/>
            <person name="Reed L.K."/>
            <person name="Reenan R."/>
            <person name="Reily A."/>
            <person name="Remington K.A."/>
            <person name="Rieger T.T."/>
            <person name="Ritchie M.G."/>
            <person name="Robin C."/>
            <person name="Rogers Y.H."/>
            <person name="Rohde C."/>
            <person name="Rozas J."/>
            <person name="Rubenfield M.J."/>
            <person name="Ruiz A."/>
            <person name="Russo S."/>
            <person name="Salzberg S.L."/>
            <person name="Sanchez-Gracia A."/>
            <person name="Saranga D.J."/>
            <person name="Sato H."/>
            <person name="Schaeffer S.W."/>
            <person name="Schatz M.C."/>
            <person name="Schlenke T."/>
            <person name="Schwartz R."/>
            <person name="Segarra C."/>
            <person name="Singh R.S."/>
            <person name="Sirot L."/>
            <person name="Sirota M."/>
            <person name="Sisneros N.B."/>
            <person name="Smith C.D."/>
            <person name="Smith T.F."/>
            <person name="Spieth J."/>
            <person name="Stage D.E."/>
            <person name="Stark A."/>
            <person name="Stephan W."/>
            <person name="Strausberg R.L."/>
            <person name="Strempel S."/>
            <person name="Sturgill D."/>
            <person name="Sutton G."/>
            <person name="Sutton G.G."/>
            <person name="Tao W."/>
            <person name="Teichmann S."/>
            <person name="Tobari Y.N."/>
            <person name="Tomimura Y."/>
            <person name="Tsolas J.M."/>
            <person name="Valente V.L."/>
            <person name="Venter E."/>
            <person name="Venter J.C."/>
            <person name="Vicario S."/>
            <person name="Vieira F.G."/>
            <person name="Vilella A.J."/>
            <person name="Villasante A."/>
            <person name="Walenz B."/>
            <person name="Wang J."/>
            <person name="Wasserman M."/>
            <person name="Watts T."/>
            <person name="Wilson D."/>
            <person name="Wilson R.K."/>
            <person name="Wing R.A."/>
            <person name="Wolfner M.F."/>
            <person name="Wong A."/>
            <person name="Wong G.K."/>
            <person name="Wu C.I."/>
            <person name="Wu G."/>
            <person name="Yamamoto D."/>
            <person name="Yang H.P."/>
            <person name="Yang S.P."/>
            <person name="Yorke J.A."/>
            <person name="Yoshida K."/>
            <person name="Zdobnov E."/>
            <person name="Zhang P."/>
            <person name="Zhang Y."/>
            <person name="Zimin A.V."/>
            <person name="Baldwin J."/>
            <person name="Abdouelleil A."/>
            <person name="Abdulkadir J."/>
            <person name="Abebe A."/>
            <person name="Abera B."/>
            <person name="Abreu J."/>
            <person name="Acer S.C."/>
            <person name="Aftuck L."/>
            <person name="Alexander A."/>
            <person name="An P."/>
            <person name="Anderson E."/>
            <person name="Anderson S."/>
            <person name="Arachi H."/>
            <person name="Azer M."/>
            <person name="Bachantsang P."/>
            <person name="Barry A."/>
            <person name="Bayul T."/>
            <person name="Berlin A."/>
            <person name="Bessette D."/>
            <person name="Bloom T."/>
            <person name="Blye J."/>
            <person name="Boguslavskiy L."/>
            <person name="Bonnet C."/>
            <person name="Boukhgalter B."/>
            <person name="Bourzgui I."/>
            <person name="Brown A."/>
            <person name="Cahill P."/>
            <person name="Channer S."/>
            <person name="Cheshatsang Y."/>
            <person name="Chuda L."/>
            <person name="Citroen M."/>
            <person name="Collymore A."/>
            <person name="Cooke P."/>
            <person name="Costello M."/>
            <person name="D'Aco K."/>
            <person name="Daza R."/>
            <person name="De Haan G."/>
            <person name="DeGray S."/>
            <person name="DeMaso C."/>
            <person name="Dhargay N."/>
            <person name="Dooley K."/>
            <person name="Dooley E."/>
            <person name="Doricent M."/>
            <person name="Dorje P."/>
            <person name="Dorjee K."/>
            <person name="Dupes A."/>
            <person name="Elong R."/>
            <person name="Falk J."/>
            <person name="Farina A."/>
            <person name="Faro S."/>
            <person name="Ferguson D."/>
            <person name="Fisher S."/>
            <person name="Foley C.D."/>
            <person name="Franke A."/>
            <person name="Friedrich D."/>
            <person name="Gadbois L."/>
            <person name="Gearin G."/>
            <person name="Gearin C.R."/>
            <person name="Giannoukos G."/>
            <person name="Goode T."/>
            <person name="Graham J."/>
            <person name="Grandbois E."/>
            <person name="Grewal S."/>
            <person name="Gyaltsen K."/>
            <person name="Hafez N."/>
            <person name="Hagos B."/>
            <person name="Hall J."/>
            <person name="Henson C."/>
            <person name="Hollinger A."/>
            <person name="Honan T."/>
            <person name="Huard M.D."/>
            <person name="Hughes L."/>
            <person name="Hurhula B."/>
            <person name="Husby M.E."/>
            <person name="Kamat A."/>
            <person name="Kanga B."/>
            <person name="Kashin S."/>
            <person name="Khazanovich D."/>
            <person name="Kisner P."/>
            <person name="Lance K."/>
            <person name="Lara M."/>
            <person name="Lee W."/>
            <person name="Lennon N."/>
            <person name="Letendre F."/>
            <person name="LeVine R."/>
            <person name="Lipovsky A."/>
            <person name="Liu X."/>
            <person name="Liu J."/>
            <person name="Liu S."/>
            <person name="Lokyitsang T."/>
            <person name="Lokyitsang Y."/>
            <person name="Lubonja R."/>
            <person name="Lui A."/>
            <person name="MacDonald P."/>
            <person name="Magnisalis V."/>
            <person name="Maru K."/>
            <person name="Matthews C."/>
            <person name="McCusker W."/>
            <person name="McDonough S."/>
            <person name="Mehta T."/>
            <person name="Meldrim J."/>
            <person name="Meneus L."/>
            <person name="Mihai O."/>
            <person name="Mihalev A."/>
            <person name="Mihova T."/>
            <person name="Mittelman R."/>
            <person name="Mlenga V."/>
            <person name="Montmayeur A."/>
            <person name="Mulrain L."/>
            <person name="Navidi A."/>
            <person name="Naylor J."/>
            <person name="Negash T."/>
            <person name="Nguyen T."/>
            <person name="Nguyen N."/>
            <person name="Nicol R."/>
            <person name="Norbu C."/>
            <person name="Norbu N."/>
            <person name="Novod N."/>
            <person name="O'Neill B."/>
            <person name="Osman S."/>
            <person name="Markiewicz E."/>
            <person name="Oyono O.L."/>
            <person name="Patti C."/>
            <person name="Phunkhang P."/>
            <person name="Pierre F."/>
            <person name="Priest M."/>
            <person name="Raghuraman S."/>
            <person name="Rege F."/>
            <person name="Reyes R."/>
            <person name="Rise C."/>
            <person name="Rogov P."/>
            <person name="Ross K."/>
            <person name="Ryan E."/>
            <person name="Settipalli S."/>
            <person name="Shea T."/>
            <person name="Sherpa N."/>
            <person name="Shi L."/>
            <person name="Shih D."/>
            <person name="Sparrow T."/>
            <person name="Spaulding J."/>
            <person name="Stalker J."/>
            <person name="Stange-Thomann N."/>
            <person name="Stavropoulos S."/>
            <person name="Stone C."/>
            <person name="Strader C."/>
            <person name="Tesfaye S."/>
            <person name="Thomson T."/>
            <person name="Thoulutsang Y."/>
            <person name="Thoulutsang D."/>
            <person name="Topham K."/>
            <person name="Topping I."/>
            <person name="Tsamla T."/>
            <person name="Vassiliev H."/>
            <person name="Vo A."/>
            <person name="Wangchuk T."/>
            <person name="Wangdi T."/>
            <person name="Weiand M."/>
            <person name="Wilkinson J."/>
            <person name="Wilson A."/>
            <person name="Yadav S."/>
            <person name="Young G."/>
            <person name="Yu Q."/>
            <person name="Zembek L."/>
            <person name="Zhong D."/>
            <person name="Zimmer A."/>
            <person name="Zwirko Z."/>
            <person name="Jaffe D.B."/>
            <person name="Alvarez P."/>
            <person name="Brockman W."/>
            <person name="Butler J."/>
            <person name="Chin C."/>
            <person name="Gnerre S."/>
            <person name="Grabherr M."/>
            <person name="Kleber M."/>
            <person name="Mauceli E."/>
            <person name="MacCallum I."/>
        </authorList>
    </citation>
    <scope>NUCLEOTIDE SEQUENCE [LARGE SCALE GENOMIC DNA]</scope>
    <source>
        <strain evidence="18">Tucson 14024-0371.13</strain>
    </source>
</reference>
<dbReference type="InterPro" id="IPR000242">
    <property type="entry name" value="PTP_cat"/>
</dbReference>
<feature type="domain" description="Tyrosine-protein phosphatase" evidence="14">
    <location>
        <begin position="1332"/>
        <end position="1587"/>
    </location>
</feature>
<dbReference type="FunFam" id="2.60.40.10:FF:001461">
    <property type="entry name" value="tyrosine-protein phosphatase 10D isoform X4"/>
    <property type="match status" value="1"/>
</dbReference>
<dbReference type="FunFam" id="2.60.40.10:FF:001137">
    <property type="entry name" value="Receptor protein-tyrosine phosphatase 10d"/>
    <property type="match status" value="1"/>
</dbReference>
<dbReference type="PANTHER" id="PTHR46957:SF3">
    <property type="entry name" value="CYTOKINE RECEPTOR"/>
    <property type="match status" value="1"/>
</dbReference>
<dbReference type="InterPro" id="IPR013783">
    <property type="entry name" value="Ig-like_fold"/>
</dbReference>
<dbReference type="EMBL" id="CH902621">
    <property type="protein sequence ID" value="KPU81600.1"/>
    <property type="molecule type" value="Genomic_DNA"/>
</dbReference>
<dbReference type="FunFam" id="3.90.190.10:FF:000009">
    <property type="entry name" value="Receptor-type tyrosine-protein phosphatase beta"/>
    <property type="match status" value="1"/>
</dbReference>
<dbReference type="SMART" id="SM00404">
    <property type="entry name" value="PTPc_motif"/>
    <property type="match status" value="1"/>
</dbReference>
<evidence type="ECO:0000259" key="15">
    <source>
        <dbReference type="PROSITE" id="PS50056"/>
    </source>
</evidence>
<dbReference type="InterPro" id="IPR041201">
    <property type="entry name" value="PTPRJ_TM"/>
</dbReference>
<keyword evidence="9 13" id="KW-0472">Membrane</keyword>
<dbReference type="Pfam" id="PF00102">
    <property type="entry name" value="Y_phosphatase"/>
    <property type="match status" value="1"/>
</dbReference>
<dbReference type="Gene3D" id="3.90.190.10">
    <property type="entry name" value="Protein tyrosine phosphatase superfamily"/>
    <property type="match status" value="1"/>
</dbReference>
<evidence type="ECO:0000256" key="3">
    <source>
        <dbReference type="ARBA" id="ARBA00022692"/>
    </source>
</evidence>
<evidence type="ECO:0000256" key="12">
    <source>
        <dbReference type="SAM" id="MobiDB-lite"/>
    </source>
</evidence>
<keyword evidence="7" id="KW-0904">Protein phosphatase</keyword>
<dbReference type="PROSITE" id="PS50056">
    <property type="entry name" value="TYR_PHOSPHATASE_2"/>
    <property type="match status" value="1"/>
</dbReference>
<dbReference type="Pfam" id="PF00041">
    <property type="entry name" value="fn3"/>
    <property type="match status" value="9"/>
</dbReference>
<dbReference type="FunFam" id="2.60.40.10:FF:001445">
    <property type="entry name" value="Tyrosine-protein phosphatase 10D"/>
    <property type="match status" value="1"/>
</dbReference>
<keyword evidence="18" id="KW-1185">Reference proteome</keyword>
<evidence type="ECO:0000313" key="18">
    <source>
        <dbReference type="Proteomes" id="UP000007801"/>
    </source>
</evidence>
<dbReference type="InterPro" id="IPR000387">
    <property type="entry name" value="Tyr_Pase_dom"/>
</dbReference>
<dbReference type="SMR" id="A0A0P8YKK4"/>
<dbReference type="InterPro" id="IPR036116">
    <property type="entry name" value="FN3_sf"/>
</dbReference>
<organism evidence="17 18">
    <name type="scientific">Drosophila ananassae</name>
    <name type="common">Fruit fly</name>
    <dbReference type="NCBI Taxonomy" id="7217"/>
    <lineage>
        <taxon>Eukaryota</taxon>
        <taxon>Metazoa</taxon>
        <taxon>Ecdysozoa</taxon>
        <taxon>Arthropoda</taxon>
        <taxon>Hexapoda</taxon>
        <taxon>Insecta</taxon>
        <taxon>Pterygota</taxon>
        <taxon>Neoptera</taxon>
        <taxon>Endopterygota</taxon>
        <taxon>Diptera</taxon>
        <taxon>Brachycera</taxon>
        <taxon>Muscomorpha</taxon>
        <taxon>Ephydroidea</taxon>
        <taxon>Drosophilidae</taxon>
        <taxon>Drosophila</taxon>
        <taxon>Sophophora</taxon>
    </lineage>
</organism>
<dbReference type="InterPro" id="IPR050713">
    <property type="entry name" value="RTP_Phos/Ushers"/>
</dbReference>
<feature type="domain" description="Fibronectin type-III" evidence="16">
    <location>
        <begin position="1006"/>
        <end position="1106"/>
    </location>
</feature>
<feature type="domain" description="Tyrosine specific protein phosphatases" evidence="15">
    <location>
        <begin position="1504"/>
        <end position="1578"/>
    </location>
</feature>
<feature type="compositionally biased region" description="Basic residues" evidence="12">
    <location>
        <begin position="22"/>
        <end position="38"/>
    </location>
</feature>
<accession>A0A0P8YKK4</accession>
<evidence type="ECO:0000313" key="17">
    <source>
        <dbReference type="EMBL" id="KPU81600.1"/>
    </source>
</evidence>
<dbReference type="GO" id="GO:0016020">
    <property type="term" value="C:membrane"/>
    <property type="evidence" value="ECO:0007669"/>
    <property type="project" value="UniProtKB-SubCell"/>
</dbReference>
<evidence type="ECO:0000256" key="8">
    <source>
        <dbReference type="ARBA" id="ARBA00022989"/>
    </source>
</evidence>
<dbReference type="Gene3D" id="2.60.40.10">
    <property type="entry name" value="Immunoglobulins"/>
    <property type="match status" value="10"/>
</dbReference>
<dbReference type="InterPro" id="IPR016130">
    <property type="entry name" value="Tyr_Pase_AS"/>
</dbReference>
<keyword evidence="8 13" id="KW-1133">Transmembrane helix</keyword>
<feature type="region of interest" description="Disordered" evidence="12">
    <location>
        <begin position="1"/>
        <end position="38"/>
    </location>
</feature>
<dbReference type="GO" id="GO:0009653">
    <property type="term" value="P:anatomical structure morphogenesis"/>
    <property type="evidence" value="ECO:0007669"/>
    <property type="project" value="UniProtKB-ARBA"/>
</dbReference>
<feature type="domain" description="Fibronectin type-III" evidence="16">
    <location>
        <begin position="900"/>
        <end position="992"/>
    </location>
</feature>
<dbReference type="FunFam" id="2.60.40.10:FF:000916">
    <property type="entry name" value="Receptor-type tyrosine-protein phosphatase beta"/>
    <property type="match status" value="1"/>
</dbReference>
<dbReference type="EC" id="3.1.3.48" evidence="2"/>
<dbReference type="PROSITE" id="PS50055">
    <property type="entry name" value="TYR_PHOSPHATASE_PTP"/>
    <property type="match status" value="1"/>
</dbReference>
<dbReference type="OrthoDB" id="8609993at2759"/>
<keyword evidence="3 13" id="KW-0812">Transmembrane</keyword>
<sequence>MDCARQQKQQRNKRQLQLQQKQKQKQIQKQTHGRKRRRQRLREWEWPWQQQLQQYALLVVAVLTTIFSPQPSNAADLVINFPNVSSNDNAFYRIDYSPPFGFPEPNTTIPASEIGKHVKFSRALPGTEYNFWLYYTNSTHHDLLSHTVNITTAPDPPANLSVQLRSSKSAFITWRPPGKGRYSGFRIRVLGLTDKPFEKNYSMESNETLQLSAKELTPGGSYQVQAYSVYQGKESVAYTSRNFTTKPNTPGKFIVWFRNETTLLVLWQAPYPAGIYTHYKVSITPDDAIQSVLYVEREGEPPGPAQAAFKGLVPGREYNISVQTVSEDETSSVPTTAQYLTVPERVLNVTFDANRTTSSSFRVRWDPPRTFSEYDGYQVSLVTSRRIYNVPRSETPDSVYFDYPDVLEPGATYEVVVKTIADNVNSWPASGHVTLRPRPVQGLSGYLDDQRNALHISWGRPNKGFQDNFRITYHEVGNSSSAYPPIETNKTECVLEPLLPGRQYSISAVSLSRGMTSNVSQIIRYTRPAAPVIQELRSIDQGLVVSWTSDANSHQDRYEVHYQRNGTKEERTIATNETSLTINYLHPGASYEIKVHAISHGTRSELHSYFQAVFPRPPRNLTLQTVHTNLVVLHWLPPEGSDFSEYVVRYRTDASPWQRISGLHDSEARIEDMHYGERYLIQVNTVSFGVESPQPLELNVTMPPQPVSNVVPLVDSHNLTLEWPQPDGHVDFYTLKWWPTDEPNNWEVKNVSHLEQKDSTTSPNIRVPIEDLSPGRQYRFEVQASSNNIRSGITHLSTRTMPLIQSDVFIANAGQEQGQDETVTLSYTPTPADSTRFDIYRFSMGDPKIKDKEKLANDTERKLSFTGLTPGQLYNVTVWTVSGGVASLPVQRLYRLHPRPISDLKATQVAAREITLQWTAPAGEYTDFELQYLSADELAPQLLQNVTRKSEIMLQGLRPYHNYTFTVVVRAGSTSTPDGGDADPAGSTLMRSSAPISASWQTLAAPPGKVEFFQPSDVQPGEVTFEWLLEPGEQHGPIDYFRIICQNVDDADDQTSHEFPANATSGRITDLVPGNRYLFRIQAKSALGFGAEKEFVQRMPILAPPIPEPSITPVEVGRTSTTIEISFRQNYFSNAHGMVRFYTIIVAEDVGKNASGLEMPSWQDVQSYTVWLPYQAVEPYNPFLSGNRSEPARTISPEAERFTIGAAKCKKTEGGYCNGPLRAGTTYRIKVRAFTDEDKFTDTAYSEPIATERSDTLIVALTTVAVLLVAAVLVAVYCQHRCQLIRRASKLARMQDELAALPEGYVTPNRPVHVKDFSEHYRIMSADSDFRFSEEFEELKHVGRDQACSFANLPCNRPKNRFTNILPYDHSRFKLQPVDDDDGSDYINANYMPGHNSPREFIVTQGPLHSTREEFWRMCWESNSRAIVMLTRCFEKGREKCDQYWPVDRVAMFYGDIKVQLIIDTHFHDWSISEFMVSRNCESRIMRHFHFTTWPDFGVPEPPQSLVRFVRAFRDVIGTDMRPIIVHCSAGVGRSGTFIALDRILQHIHKSDYVDIFGIVFAMRKERVFMVQTEQQYVCIHQCLLAVLEGKEHLLADSLELHANDGYEDDEGIAETGI</sequence>
<evidence type="ECO:0000256" key="4">
    <source>
        <dbReference type="ARBA" id="ARBA00022729"/>
    </source>
</evidence>
<dbReference type="GO" id="GO:0004725">
    <property type="term" value="F:protein tyrosine phosphatase activity"/>
    <property type="evidence" value="ECO:0007669"/>
    <property type="project" value="UniProtKB-EC"/>
</dbReference>
<proteinExistence type="predicted"/>
<dbReference type="InterPro" id="IPR003595">
    <property type="entry name" value="Tyr_Pase_cat"/>
</dbReference>
<evidence type="ECO:0000256" key="9">
    <source>
        <dbReference type="ARBA" id="ARBA00023136"/>
    </source>
</evidence>
<keyword evidence="5" id="KW-0677">Repeat</keyword>
<keyword evidence="10" id="KW-0325">Glycoprotein</keyword>
<evidence type="ECO:0000256" key="11">
    <source>
        <dbReference type="ARBA" id="ARBA00051722"/>
    </source>
</evidence>
<evidence type="ECO:0000256" key="5">
    <source>
        <dbReference type="ARBA" id="ARBA00022737"/>
    </source>
</evidence>
<feature type="domain" description="Fibronectin type-III" evidence="16">
    <location>
        <begin position="703"/>
        <end position="804"/>
    </location>
</feature>
<dbReference type="CDD" id="cd14548">
    <property type="entry name" value="R3-PTPc"/>
    <property type="match status" value="1"/>
</dbReference>
<evidence type="ECO:0000256" key="1">
    <source>
        <dbReference type="ARBA" id="ARBA00004479"/>
    </source>
</evidence>
<feature type="domain" description="Fibronectin type-III" evidence="16">
    <location>
        <begin position="156"/>
        <end position="248"/>
    </location>
</feature>
<evidence type="ECO:0000256" key="10">
    <source>
        <dbReference type="ARBA" id="ARBA00023180"/>
    </source>
</evidence>
<evidence type="ECO:0000256" key="6">
    <source>
        <dbReference type="ARBA" id="ARBA00022801"/>
    </source>
</evidence>
<dbReference type="InterPro" id="IPR029021">
    <property type="entry name" value="Prot-tyrosine_phosphatase-like"/>
</dbReference>
<dbReference type="PANTHER" id="PTHR46957">
    <property type="entry name" value="CYTOKINE RECEPTOR"/>
    <property type="match status" value="1"/>
</dbReference>
<dbReference type="Proteomes" id="UP000007801">
    <property type="component" value="Unassembled WGS sequence"/>
</dbReference>
<dbReference type="FunFam" id="2.60.40.10:FF:001507">
    <property type="entry name" value="tyrosine-protein phosphatase 10D isoform X2"/>
    <property type="match status" value="1"/>
</dbReference>
<feature type="domain" description="Fibronectin type-III" evidence="16">
    <location>
        <begin position="249"/>
        <end position="345"/>
    </location>
</feature>